<evidence type="ECO:0000313" key="2">
    <source>
        <dbReference type="Proteomes" id="UP001163828"/>
    </source>
</evidence>
<dbReference type="EMBL" id="MU790513">
    <property type="protein sequence ID" value="KAJ4001085.1"/>
    <property type="molecule type" value="Genomic_DNA"/>
</dbReference>
<keyword evidence="2" id="KW-1185">Reference proteome</keyword>
<evidence type="ECO:0000313" key="1">
    <source>
        <dbReference type="EMBL" id="KAJ4001085.1"/>
    </source>
</evidence>
<dbReference type="Proteomes" id="UP001163828">
    <property type="component" value="Unassembled WGS sequence"/>
</dbReference>
<protein>
    <submittedName>
        <fullName evidence="1">Uncharacterized protein</fullName>
    </submittedName>
</protein>
<proteinExistence type="predicted"/>
<comment type="caution">
    <text evidence="1">The sequence shown here is derived from an EMBL/GenBank/DDBJ whole genome shotgun (WGS) entry which is preliminary data.</text>
</comment>
<organism evidence="1 2">
    <name type="scientific">Lentinula boryana</name>
    <dbReference type="NCBI Taxonomy" id="40481"/>
    <lineage>
        <taxon>Eukaryota</taxon>
        <taxon>Fungi</taxon>
        <taxon>Dikarya</taxon>
        <taxon>Basidiomycota</taxon>
        <taxon>Agaricomycotina</taxon>
        <taxon>Agaricomycetes</taxon>
        <taxon>Agaricomycetidae</taxon>
        <taxon>Agaricales</taxon>
        <taxon>Marasmiineae</taxon>
        <taxon>Omphalotaceae</taxon>
        <taxon>Lentinula</taxon>
    </lineage>
</organism>
<name>A0ABQ8QRF8_9AGAR</name>
<accession>A0ABQ8QRF8</accession>
<gene>
    <name evidence="1" type="ORF">F5050DRAFT_1820305</name>
</gene>
<feature type="non-terminal residue" evidence="1">
    <location>
        <position position="1"/>
    </location>
</feature>
<reference evidence="1" key="1">
    <citation type="submission" date="2022-08" db="EMBL/GenBank/DDBJ databases">
        <authorList>
            <consortium name="DOE Joint Genome Institute"/>
            <person name="Min B."/>
            <person name="Riley R."/>
            <person name="Sierra-Patev S."/>
            <person name="Naranjo-Ortiz M."/>
            <person name="Looney B."/>
            <person name="Konkel Z."/>
            <person name="Slot J.C."/>
            <person name="Sakamoto Y."/>
            <person name="Steenwyk J.L."/>
            <person name="Rokas A."/>
            <person name="Carro J."/>
            <person name="Camarero S."/>
            <person name="Ferreira P."/>
            <person name="Molpeceres G."/>
            <person name="Ruiz-Duenas F.J."/>
            <person name="Serrano A."/>
            <person name="Henrissat B."/>
            <person name="Drula E."/>
            <person name="Hughes K.W."/>
            <person name="Mata J.L."/>
            <person name="Ishikawa N.K."/>
            <person name="Vargas-Isla R."/>
            <person name="Ushijima S."/>
            <person name="Smith C.A."/>
            <person name="Ahrendt S."/>
            <person name="Andreopoulos W."/>
            <person name="He G."/>
            <person name="Labutti K."/>
            <person name="Lipzen A."/>
            <person name="Ng V."/>
            <person name="Sandor L."/>
            <person name="Barry K."/>
            <person name="Martinez A.T."/>
            <person name="Xiao Y."/>
            <person name="Gibbons J.G."/>
            <person name="Terashima K."/>
            <person name="Hibbett D.S."/>
            <person name="Grigoriev I.V."/>
        </authorList>
    </citation>
    <scope>NUCLEOTIDE SEQUENCE</scope>
    <source>
        <strain evidence="1">TFB10827</strain>
    </source>
</reference>
<sequence length="295" mass="31805">ERLVIRTRRSTAAAHKREERLGEQVPTIADEEGYETTMFLLSLLQPLVCLGPDFQLRLPQFLNSENMLITKPRSNYSTAAGSCRLTRSGRHAYQPARVSTLPPPKKIRLDRGTLKLPVFTAEEANQTLNLDISRASPSAPRSTRSDGSGLHAVSQATVAAAADNGSGPIIDDALNFPFAFAENPPDEQPTDEMDVDTVSTSVSNANVSAAPTVIEPSGLPKLKYPTYTIAVLDPGAGASSSSTSEPILVSAQALPASEHLDIENQSPPKMKSRYGALYYIQVIEDLCFGVLVLRT</sequence>